<reference evidence="9 10" key="1">
    <citation type="journal article" date="2021" name="BMC Biol.">
        <title>Horizontally acquired antibacterial genes associated with adaptive radiation of ladybird beetles.</title>
        <authorList>
            <person name="Li H.S."/>
            <person name="Tang X.F."/>
            <person name="Huang Y.H."/>
            <person name="Xu Z.Y."/>
            <person name="Chen M.L."/>
            <person name="Du X.Y."/>
            <person name="Qiu B.Y."/>
            <person name="Chen P.T."/>
            <person name="Zhang W."/>
            <person name="Slipinski A."/>
            <person name="Escalona H.E."/>
            <person name="Waterhouse R.M."/>
            <person name="Zwick A."/>
            <person name="Pang H."/>
        </authorList>
    </citation>
    <scope>NUCLEOTIDE SEQUENCE [LARGE SCALE GENOMIC DNA]</scope>
    <source>
        <strain evidence="9">SYSU2018</strain>
    </source>
</reference>
<dbReference type="AlphaFoldDB" id="A0ABD2NK50"/>
<name>A0ABD2NK50_9CUCU</name>
<accession>A0ABD2NK50</accession>
<dbReference type="InterPro" id="IPR045004">
    <property type="entry name" value="ECH_dom"/>
</dbReference>
<dbReference type="InterPro" id="IPR029045">
    <property type="entry name" value="ClpP/crotonase-like_dom_sf"/>
</dbReference>
<evidence type="ECO:0000259" key="8">
    <source>
        <dbReference type="Pfam" id="PF16113"/>
    </source>
</evidence>
<evidence type="ECO:0000256" key="6">
    <source>
        <dbReference type="ARBA" id="ARBA00024871"/>
    </source>
</evidence>
<dbReference type="GO" id="GO:0003860">
    <property type="term" value="F:3-hydroxyisobutyryl-CoA hydrolase activity"/>
    <property type="evidence" value="ECO:0007669"/>
    <property type="project" value="UniProtKB-EC"/>
</dbReference>
<dbReference type="EMBL" id="JABFTP020000124">
    <property type="protein sequence ID" value="KAL3278780.1"/>
    <property type="molecule type" value="Genomic_DNA"/>
</dbReference>
<comment type="catalytic activity">
    <reaction evidence="1">
        <text>3-hydroxy-2-methylpropanoyl-CoA + H2O = 3-hydroxy-2-methylpropanoate + CoA + H(+)</text>
        <dbReference type="Rhea" id="RHEA:20888"/>
        <dbReference type="ChEBI" id="CHEBI:11805"/>
        <dbReference type="ChEBI" id="CHEBI:15377"/>
        <dbReference type="ChEBI" id="CHEBI:15378"/>
        <dbReference type="ChEBI" id="CHEBI:57287"/>
        <dbReference type="ChEBI" id="CHEBI:57340"/>
        <dbReference type="EC" id="3.1.2.4"/>
    </reaction>
</comment>
<sequence>MPETQIGLFPDVGGSYFLPRLKGKLGTYLALTGDRLKGSDLLKANIATHYTTSEKLPVLEKALLECNNAEDIENTLNKFNVSDSKQFVLEPYINKINDCFAPSRIEDIFYRLEKDGSNWAEKTIATLKKMSPTSLKVTLKLLSEGGKLSLEDALQIEYRVAVGCLSQHDFFEGVRALLIDKDQNPKWKPNSVTEVTDDIVNRHFEKLSEDQELKHKL</sequence>
<keyword evidence="10" id="KW-1185">Reference proteome</keyword>
<dbReference type="EC" id="3.1.2.4" evidence="3"/>
<organism evidence="9 10">
    <name type="scientific">Cryptolaemus montrouzieri</name>
    <dbReference type="NCBI Taxonomy" id="559131"/>
    <lineage>
        <taxon>Eukaryota</taxon>
        <taxon>Metazoa</taxon>
        <taxon>Ecdysozoa</taxon>
        <taxon>Arthropoda</taxon>
        <taxon>Hexapoda</taxon>
        <taxon>Insecta</taxon>
        <taxon>Pterygota</taxon>
        <taxon>Neoptera</taxon>
        <taxon>Endopterygota</taxon>
        <taxon>Coleoptera</taxon>
        <taxon>Polyphaga</taxon>
        <taxon>Cucujiformia</taxon>
        <taxon>Coccinelloidea</taxon>
        <taxon>Coccinellidae</taxon>
        <taxon>Scymninae</taxon>
        <taxon>Scymnini</taxon>
        <taxon>Cryptolaemus</taxon>
    </lineage>
</organism>
<keyword evidence="5" id="KW-0378">Hydrolase</keyword>
<comment type="caution">
    <text evidence="9">The sequence shown here is derived from an EMBL/GenBank/DDBJ whole genome shotgun (WGS) entry which is preliminary data.</text>
</comment>
<dbReference type="SUPFAM" id="SSF52096">
    <property type="entry name" value="ClpP/crotonase"/>
    <property type="match status" value="1"/>
</dbReference>
<proteinExistence type="inferred from homology"/>
<dbReference type="Pfam" id="PF16113">
    <property type="entry name" value="ECH_2"/>
    <property type="match status" value="1"/>
</dbReference>
<dbReference type="Proteomes" id="UP001516400">
    <property type="component" value="Unassembled WGS sequence"/>
</dbReference>
<evidence type="ECO:0000256" key="5">
    <source>
        <dbReference type="ARBA" id="ARBA00022801"/>
    </source>
</evidence>
<comment type="function">
    <text evidence="6">Hydrolyzes 3-hydroxyisobutyryl-CoA (HIBYL-CoA), a saline catabolite. Has high activity toward isobutyryl-CoA. Could be an isobutyryl-CoA dehydrogenase that functions in valine catabolism. Also hydrolyzes 3-hydroxypropanoyl-CoA.</text>
</comment>
<dbReference type="InterPro" id="IPR032259">
    <property type="entry name" value="HIBYL-CoA-H"/>
</dbReference>
<gene>
    <name evidence="9" type="ORF">HHI36_016305</name>
</gene>
<evidence type="ECO:0000313" key="9">
    <source>
        <dbReference type="EMBL" id="KAL3278780.1"/>
    </source>
</evidence>
<evidence type="ECO:0000256" key="4">
    <source>
        <dbReference type="ARBA" id="ARBA00016714"/>
    </source>
</evidence>
<dbReference type="PANTHER" id="PTHR43176:SF3">
    <property type="entry name" value="3-HYDROXYISOBUTYRYL-COA HYDROLASE, MITOCHONDRIAL"/>
    <property type="match status" value="1"/>
</dbReference>
<evidence type="ECO:0000256" key="2">
    <source>
        <dbReference type="ARBA" id="ARBA00005254"/>
    </source>
</evidence>
<dbReference type="Gene3D" id="3.90.226.10">
    <property type="entry name" value="2-enoyl-CoA Hydratase, Chain A, domain 1"/>
    <property type="match status" value="1"/>
</dbReference>
<feature type="domain" description="Enoyl-CoA hydratase/isomerase" evidence="8">
    <location>
        <begin position="1"/>
        <end position="204"/>
    </location>
</feature>
<dbReference type="PANTHER" id="PTHR43176">
    <property type="entry name" value="3-HYDROXYISOBUTYRYL-COA HYDROLASE-RELATED"/>
    <property type="match status" value="1"/>
</dbReference>
<protein>
    <recommendedName>
        <fullName evidence="4">3-hydroxyisobutyryl-CoA hydrolase, mitochondrial</fullName>
        <ecNumber evidence="3">3.1.2.4</ecNumber>
    </recommendedName>
    <alternativeName>
        <fullName evidence="7">3-hydroxyisobutyryl-coenzyme A hydrolase</fullName>
    </alternativeName>
</protein>
<comment type="similarity">
    <text evidence="2">Belongs to the enoyl-CoA hydratase/isomerase family.</text>
</comment>
<evidence type="ECO:0000256" key="7">
    <source>
        <dbReference type="ARBA" id="ARBA00031181"/>
    </source>
</evidence>
<evidence type="ECO:0000256" key="3">
    <source>
        <dbReference type="ARBA" id="ARBA00011915"/>
    </source>
</evidence>
<evidence type="ECO:0000313" key="10">
    <source>
        <dbReference type="Proteomes" id="UP001516400"/>
    </source>
</evidence>
<evidence type="ECO:0000256" key="1">
    <source>
        <dbReference type="ARBA" id="ARBA00001709"/>
    </source>
</evidence>